<organism evidence="1 2">
    <name type="scientific">Gigaspora margarita</name>
    <dbReference type="NCBI Taxonomy" id="4874"/>
    <lineage>
        <taxon>Eukaryota</taxon>
        <taxon>Fungi</taxon>
        <taxon>Fungi incertae sedis</taxon>
        <taxon>Mucoromycota</taxon>
        <taxon>Glomeromycotina</taxon>
        <taxon>Glomeromycetes</taxon>
        <taxon>Diversisporales</taxon>
        <taxon>Gigasporaceae</taxon>
        <taxon>Gigaspora</taxon>
    </lineage>
</organism>
<keyword evidence="2" id="KW-1185">Reference proteome</keyword>
<accession>A0ABN7XCB0</accession>
<feature type="non-terminal residue" evidence="1">
    <location>
        <position position="1"/>
    </location>
</feature>
<name>A0ABN7XCB0_GIGMA</name>
<protein>
    <submittedName>
        <fullName evidence="1">22668_t:CDS:1</fullName>
    </submittedName>
</protein>
<gene>
    <name evidence="1" type="ORF">GMARGA_LOCUS40755</name>
</gene>
<reference evidence="1 2" key="1">
    <citation type="submission" date="2021-06" db="EMBL/GenBank/DDBJ databases">
        <authorList>
            <person name="Kallberg Y."/>
            <person name="Tangrot J."/>
            <person name="Rosling A."/>
        </authorList>
    </citation>
    <scope>NUCLEOTIDE SEQUENCE [LARGE SCALE GENOMIC DNA]</scope>
    <source>
        <strain evidence="1 2">120-4 pot B 10/14</strain>
    </source>
</reference>
<sequence>ENFYQLIVKANILLPNDFCFTNPEKKNYDIDDDTLYNQDLDPRLDKKDQKGSSSLRENLKAKRADILNQKEITNVKLPIFKKEMLQENLQIAII</sequence>
<dbReference type="Proteomes" id="UP000789901">
    <property type="component" value="Unassembled WGS sequence"/>
</dbReference>
<evidence type="ECO:0000313" key="1">
    <source>
        <dbReference type="EMBL" id="CAG8851465.1"/>
    </source>
</evidence>
<dbReference type="EMBL" id="CAJVQB010106258">
    <property type="protein sequence ID" value="CAG8851465.1"/>
    <property type="molecule type" value="Genomic_DNA"/>
</dbReference>
<evidence type="ECO:0000313" key="2">
    <source>
        <dbReference type="Proteomes" id="UP000789901"/>
    </source>
</evidence>
<comment type="caution">
    <text evidence="1">The sequence shown here is derived from an EMBL/GenBank/DDBJ whole genome shotgun (WGS) entry which is preliminary data.</text>
</comment>
<proteinExistence type="predicted"/>